<protein>
    <submittedName>
        <fullName evidence="4">Glycosyltransferase family 2 protein</fullName>
    </submittedName>
</protein>
<reference evidence="4 5" key="1">
    <citation type="submission" date="2019-01" db="EMBL/GenBank/DDBJ databases">
        <title>Pseudolysobacter antarctica gen. nov., sp. nov., isolated from Fildes Peninsula, Antarctica.</title>
        <authorList>
            <person name="Wei Z."/>
            <person name="Peng F."/>
        </authorList>
    </citation>
    <scope>NUCLEOTIDE SEQUENCE [LARGE SCALE GENOMIC DNA]</scope>
    <source>
        <strain evidence="4 5">AQ6-296</strain>
    </source>
</reference>
<dbReference type="GO" id="GO:0016740">
    <property type="term" value="F:transferase activity"/>
    <property type="evidence" value="ECO:0007669"/>
    <property type="project" value="UniProtKB-KW"/>
</dbReference>
<feature type="transmembrane region" description="Helical" evidence="2">
    <location>
        <begin position="219"/>
        <end position="240"/>
    </location>
</feature>
<dbReference type="SUPFAM" id="SSF53448">
    <property type="entry name" value="Nucleotide-diphospho-sugar transferases"/>
    <property type="match status" value="1"/>
</dbReference>
<keyword evidence="2" id="KW-0812">Transmembrane</keyword>
<evidence type="ECO:0000256" key="1">
    <source>
        <dbReference type="ARBA" id="ARBA00038494"/>
    </source>
</evidence>
<dbReference type="OrthoDB" id="9815923at2"/>
<dbReference type="InterPro" id="IPR001173">
    <property type="entry name" value="Glyco_trans_2-like"/>
</dbReference>
<organism evidence="4 5">
    <name type="scientific">Pseudolysobacter antarcticus</name>
    <dbReference type="NCBI Taxonomy" id="2511995"/>
    <lineage>
        <taxon>Bacteria</taxon>
        <taxon>Pseudomonadati</taxon>
        <taxon>Pseudomonadota</taxon>
        <taxon>Gammaproteobacteria</taxon>
        <taxon>Lysobacterales</taxon>
        <taxon>Rhodanobacteraceae</taxon>
        <taxon>Pseudolysobacter</taxon>
    </lineage>
</organism>
<dbReference type="EMBL" id="CP035704">
    <property type="protein sequence ID" value="QBB69212.1"/>
    <property type="molecule type" value="Genomic_DNA"/>
</dbReference>
<comment type="similarity">
    <text evidence="1">Belongs to the glycosyltransferase 2 family. WaaE/KdtX subfamily.</text>
</comment>
<sequence length="252" mass="28966">MSREPLSAVITTLNNAATLERCLASVAWADEIVLLDSGSSDATLTIAEKFHCRIFSEPFKGYSAQKQSAVDKAIHAWILLLDADEALADGAREYIEKALENPQVAGFRLPRREQMFWTFQHSWSWVNAHLRLFDKRHGKLNQVPVHAAPEVDGKVIVLRAQMLHYGEPDIHTKVEKINHYSTGLVADKLARRSRFVAARMLLYPPIFFLRQYIFKRYFLNGWAGYISAVTGAYYVFLKYAKLHEARRRKRDK</sequence>
<proteinExistence type="inferred from homology"/>
<keyword evidence="5" id="KW-1185">Reference proteome</keyword>
<feature type="domain" description="Glycosyltransferase 2-like" evidence="3">
    <location>
        <begin position="7"/>
        <end position="137"/>
    </location>
</feature>
<dbReference type="KEGG" id="xbc:ELE36_01810"/>
<gene>
    <name evidence="4" type="ORF">ELE36_01810</name>
</gene>
<evidence type="ECO:0000313" key="5">
    <source>
        <dbReference type="Proteomes" id="UP000291562"/>
    </source>
</evidence>
<dbReference type="InterPro" id="IPR029044">
    <property type="entry name" value="Nucleotide-diphossugar_trans"/>
</dbReference>
<dbReference type="PANTHER" id="PTHR43630">
    <property type="entry name" value="POLY-BETA-1,6-N-ACETYL-D-GLUCOSAMINE SYNTHASE"/>
    <property type="match status" value="1"/>
</dbReference>
<keyword evidence="2" id="KW-1133">Transmembrane helix</keyword>
<dbReference type="CDD" id="cd02511">
    <property type="entry name" value="Beta4Glucosyltransferase"/>
    <property type="match status" value="1"/>
</dbReference>
<feature type="transmembrane region" description="Helical" evidence="2">
    <location>
        <begin position="196"/>
        <end position="213"/>
    </location>
</feature>
<evidence type="ECO:0000256" key="2">
    <source>
        <dbReference type="SAM" id="Phobius"/>
    </source>
</evidence>
<name>A0A411HFF5_9GAMM</name>
<accession>A0A411HFF5</accession>
<dbReference type="Gene3D" id="3.90.550.10">
    <property type="entry name" value="Spore Coat Polysaccharide Biosynthesis Protein SpsA, Chain A"/>
    <property type="match status" value="1"/>
</dbReference>
<dbReference type="Proteomes" id="UP000291562">
    <property type="component" value="Chromosome"/>
</dbReference>
<dbReference type="AlphaFoldDB" id="A0A411HFF5"/>
<dbReference type="Pfam" id="PF00535">
    <property type="entry name" value="Glycos_transf_2"/>
    <property type="match status" value="1"/>
</dbReference>
<dbReference type="PANTHER" id="PTHR43630:SF2">
    <property type="entry name" value="GLYCOSYLTRANSFERASE"/>
    <property type="match status" value="1"/>
</dbReference>
<keyword evidence="2" id="KW-0472">Membrane</keyword>
<keyword evidence="4" id="KW-0808">Transferase</keyword>
<evidence type="ECO:0000259" key="3">
    <source>
        <dbReference type="Pfam" id="PF00535"/>
    </source>
</evidence>
<dbReference type="RefSeq" id="WP_129831468.1">
    <property type="nucleotide sequence ID" value="NZ_CP035704.1"/>
</dbReference>
<evidence type="ECO:0000313" key="4">
    <source>
        <dbReference type="EMBL" id="QBB69212.1"/>
    </source>
</evidence>